<comment type="caution">
    <text evidence="1">The sequence shown here is derived from an EMBL/GenBank/DDBJ whole genome shotgun (WGS) entry which is preliminary data.</text>
</comment>
<proteinExistence type="predicted"/>
<dbReference type="InterPro" id="IPR022037">
    <property type="entry name" value="DUF3606"/>
</dbReference>
<accession>A0ABS0FBZ7</accession>
<dbReference type="Proteomes" id="UP000660070">
    <property type="component" value="Unassembled WGS sequence"/>
</dbReference>
<dbReference type="Pfam" id="PF12244">
    <property type="entry name" value="DUF3606"/>
    <property type="match status" value="1"/>
</dbReference>
<organism evidence="1 2">
    <name type="scientific">Kaistella gelatinilytica</name>
    <dbReference type="NCBI Taxonomy" id="2787636"/>
    <lineage>
        <taxon>Bacteria</taxon>
        <taxon>Pseudomonadati</taxon>
        <taxon>Bacteroidota</taxon>
        <taxon>Flavobacteriia</taxon>
        <taxon>Flavobacteriales</taxon>
        <taxon>Weeksellaceae</taxon>
        <taxon>Chryseobacterium group</taxon>
        <taxon>Kaistella</taxon>
    </lineage>
</organism>
<dbReference type="EMBL" id="JADPVI010000002">
    <property type="protein sequence ID" value="MBF8457234.1"/>
    <property type="molecule type" value="Genomic_DNA"/>
</dbReference>
<name>A0ABS0FBZ7_9FLAO</name>
<protein>
    <submittedName>
        <fullName evidence="1">DUF3606 domain-containing protein</fullName>
    </submittedName>
</protein>
<reference evidence="1 2" key="1">
    <citation type="submission" date="2020-11" db="EMBL/GenBank/DDBJ databases">
        <title>Kaistella gelatinilytica sp. nov., a flavobacterium isolated from Antarctic Soil.</title>
        <authorList>
            <person name="Li J."/>
        </authorList>
    </citation>
    <scope>NUCLEOTIDE SEQUENCE [LARGE SCALE GENOMIC DNA]</scope>
    <source>
        <strain evidence="1 2">G5-32</strain>
    </source>
</reference>
<sequence>MSDDLNKKRPQDASKINVHETWELSYWSSKFGVTNEQLKMQLRLVGLLQQQLRAI</sequence>
<evidence type="ECO:0000313" key="2">
    <source>
        <dbReference type="Proteomes" id="UP000660070"/>
    </source>
</evidence>
<dbReference type="RefSeq" id="WP_196079744.1">
    <property type="nucleotide sequence ID" value="NZ_JADPVI010000002.1"/>
</dbReference>
<keyword evidence="2" id="KW-1185">Reference proteome</keyword>
<evidence type="ECO:0000313" key="1">
    <source>
        <dbReference type="EMBL" id="MBF8457234.1"/>
    </source>
</evidence>
<gene>
    <name evidence="1" type="ORF">IV494_08565</name>
</gene>